<dbReference type="InterPro" id="IPR039046">
    <property type="entry name" value="PDPK1"/>
</dbReference>
<evidence type="ECO:0000256" key="10">
    <source>
        <dbReference type="ARBA" id="ARBA00048679"/>
    </source>
</evidence>
<dbReference type="FunFam" id="3.30.200.20:FF:000191">
    <property type="entry name" value="3-phosphoinositide-dependent protein kinase 2-like"/>
    <property type="match status" value="1"/>
</dbReference>
<dbReference type="GO" id="GO:0004674">
    <property type="term" value="F:protein serine/threonine kinase activity"/>
    <property type="evidence" value="ECO:0007669"/>
    <property type="project" value="UniProtKB-KW"/>
</dbReference>
<dbReference type="PANTHER" id="PTHR24356">
    <property type="entry name" value="SERINE/THREONINE-PROTEIN KINASE"/>
    <property type="match status" value="1"/>
</dbReference>
<comment type="catalytic activity">
    <reaction evidence="10">
        <text>L-seryl-[protein] + ATP = O-phospho-L-seryl-[protein] + ADP + H(+)</text>
        <dbReference type="Rhea" id="RHEA:17989"/>
        <dbReference type="Rhea" id="RHEA-COMP:9863"/>
        <dbReference type="Rhea" id="RHEA-COMP:11604"/>
        <dbReference type="ChEBI" id="CHEBI:15378"/>
        <dbReference type="ChEBI" id="CHEBI:29999"/>
        <dbReference type="ChEBI" id="CHEBI:30616"/>
        <dbReference type="ChEBI" id="CHEBI:83421"/>
        <dbReference type="ChEBI" id="CHEBI:456216"/>
        <dbReference type="EC" id="2.7.11.1"/>
    </reaction>
</comment>
<dbReference type="EMBL" id="JBAMIC010000002">
    <property type="protein sequence ID" value="KAK7112677.1"/>
    <property type="molecule type" value="Genomic_DNA"/>
</dbReference>
<dbReference type="AlphaFoldDB" id="A0AAN9BW65"/>
<keyword evidence="7" id="KW-0418">Kinase</keyword>
<dbReference type="FunFam" id="1.10.510.10:FF:000163">
    <property type="entry name" value="3-phosphoinositide-dependent protein kinase 1"/>
    <property type="match status" value="1"/>
</dbReference>
<evidence type="ECO:0000256" key="5">
    <source>
        <dbReference type="ARBA" id="ARBA00022679"/>
    </source>
</evidence>
<dbReference type="InterPro" id="IPR050236">
    <property type="entry name" value="Ser_Thr_kinase_AGC"/>
</dbReference>
<dbReference type="PROSITE" id="PS00108">
    <property type="entry name" value="PROTEIN_KINASE_ST"/>
    <property type="match status" value="1"/>
</dbReference>
<feature type="domain" description="Protein kinase" evidence="13">
    <location>
        <begin position="94"/>
        <end position="367"/>
    </location>
</feature>
<evidence type="ECO:0000256" key="2">
    <source>
        <dbReference type="ARBA" id="ARBA00012513"/>
    </source>
</evidence>
<evidence type="ECO:0000256" key="3">
    <source>
        <dbReference type="ARBA" id="ARBA00018538"/>
    </source>
</evidence>
<dbReference type="SMART" id="SM00220">
    <property type="entry name" value="S_TKc"/>
    <property type="match status" value="1"/>
</dbReference>
<dbReference type="Gene3D" id="1.10.510.10">
    <property type="entry name" value="Transferase(Phosphotransferase) domain 1"/>
    <property type="match status" value="1"/>
</dbReference>
<reference evidence="14 15" key="1">
    <citation type="submission" date="2024-02" db="EMBL/GenBank/DDBJ databases">
        <title>Chromosome-scale genome assembly of the rough periwinkle Littorina saxatilis.</title>
        <authorList>
            <person name="De Jode A."/>
            <person name="Faria R."/>
            <person name="Formenti G."/>
            <person name="Sims Y."/>
            <person name="Smith T.P."/>
            <person name="Tracey A."/>
            <person name="Wood J.M.D."/>
            <person name="Zagrodzka Z.B."/>
            <person name="Johannesson K."/>
            <person name="Butlin R.K."/>
            <person name="Leder E.H."/>
        </authorList>
    </citation>
    <scope>NUCLEOTIDE SEQUENCE [LARGE SCALE GENOMIC DNA]</scope>
    <source>
        <strain evidence="14">Snail1</strain>
        <tissue evidence="14">Muscle</tissue>
    </source>
</reference>
<evidence type="ECO:0000256" key="11">
    <source>
        <dbReference type="PROSITE-ProRule" id="PRU10141"/>
    </source>
</evidence>
<dbReference type="CDD" id="cd05581">
    <property type="entry name" value="STKc_PDK1"/>
    <property type="match status" value="1"/>
</dbReference>
<dbReference type="InterPro" id="IPR008271">
    <property type="entry name" value="Ser/Thr_kinase_AS"/>
</dbReference>
<proteinExistence type="inferred from homology"/>
<evidence type="ECO:0000313" key="14">
    <source>
        <dbReference type="EMBL" id="KAK7112677.1"/>
    </source>
</evidence>
<dbReference type="SUPFAM" id="SSF50729">
    <property type="entry name" value="PH domain-like"/>
    <property type="match status" value="1"/>
</dbReference>
<evidence type="ECO:0000256" key="9">
    <source>
        <dbReference type="ARBA" id="ARBA00047899"/>
    </source>
</evidence>
<evidence type="ECO:0000256" key="12">
    <source>
        <dbReference type="SAM" id="MobiDB-lite"/>
    </source>
</evidence>
<keyword evidence="4" id="KW-0723">Serine/threonine-protein kinase</keyword>
<evidence type="ECO:0000256" key="8">
    <source>
        <dbReference type="ARBA" id="ARBA00022840"/>
    </source>
</evidence>
<keyword evidence="6 11" id="KW-0547">Nucleotide-binding</keyword>
<dbReference type="PROSITE" id="PS00107">
    <property type="entry name" value="PROTEIN_KINASE_ATP"/>
    <property type="match status" value="1"/>
</dbReference>
<evidence type="ECO:0000256" key="1">
    <source>
        <dbReference type="ARBA" id="ARBA00010006"/>
    </source>
</evidence>
<dbReference type="SUPFAM" id="SSF56112">
    <property type="entry name" value="Protein kinase-like (PK-like)"/>
    <property type="match status" value="1"/>
</dbReference>
<feature type="compositionally biased region" description="Polar residues" evidence="12">
    <location>
        <begin position="58"/>
        <end position="75"/>
    </location>
</feature>
<dbReference type="InterPro" id="IPR011993">
    <property type="entry name" value="PH-like_dom_sf"/>
</dbReference>
<dbReference type="Gene3D" id="3.30.200.20">
    <property type="entry name" value="Phosphorylase Kinase, domain 1"/>
    <property type="match status" value="1"/>
</dbReference>
<dbReference type="PANTHER" id="PTHR24356:SF163">
    <property type="entry name" value="3-PHOSPHOINOSITIDE-DEPENDENT PROTEIN KINASE 1-RELATED"/>
    <property type="match status" value="1"/>
</dbReference>
<feature type="binding site" evidence="11">
    <location>
        <position position="132"/>
    </location>
    <ligand>
        <name>ATP</name>
        <dbReference type="ChEBI" id="CHEBI:30616"/>
    </ligand>
</feature>
<comment type="catalytic activity">
    <reaction evidence="9">
        <text>L-threonyl-[protein] + ATP = O-phospho-L-threonyl-[protein] + ADP + H(+)</text>
        <dbReference type="Rhea" id="RHEA:46608"/>
        <dbReference type="Rhea" id="RHEA-COMP:11060"/>
        <dbReference type="Rhea" id="RHEA-COMP:11605"/>
        <dbReference type="ChEBI" id="CHEBI:15378"/>
        <dbReference type="ChEBI" id="CHEBI:30013"/>
        <dbReference type="ChEBI" id="CHEBI:30616"/>
        <dbReference type="ChEBI" id="CHEBI:61977"/>
        <dbReference type="ChEBI" id="CHEBI:456216"/>
        <dbReference type="EC" id="2.7.11.1"/>
    </reaction>
</comment>
<dbReference type="Pfam" id="PF14593">
    <property type="entry name" value="PH_3"/>
    <property type="match status" value="1"/>
</dbReference>
<name>A0AAN9BW65_9CAEN</name>
<dbReference type="GO" id="GO:0005524">
    <property type="term" value="F:ATP binding"/>
    <property type="evidence" value="ECO:0007669"/>
    <property type="project" value="UniProtKB-UniRule"/>
</dbReference>
<dbReference type="CDD" id="cd01262">
    <property type="entry name" value="PH_PDK1"/>
    <property type="match status" value="1"/>
</dbReference>
<comment type="similarity">
    <text evidence="1">Belongs to the protein kinase superfamily. AGC Ser/Thr protein kinase family. PDPK1 subfamily.</text>
</comment>
<gene>
    <name evidence="14" type="ORF">V1264_012096</name>
</gene>
<organism evidence="14 15">
    <name type="scientific">Littorina saxatilis</name>
    <dbReference type="NCBI Taxonomy" id="31220"/>
    <lineage>
        <taxon>Eukaryota</taxon>
        <taxon>Metazoa</taxon>
        <taxon>Spiralia</taxon>
        <taxon>Lophotrochozoa</taxon>
        <taxon>Mollusca</taxon>
        <taxon>Gastropoda</taxon>
        <taxon>Caenogastropoda</taxon>
        <taxon>Littorinimorpha</taxon>
        <taxon>Littorinoidea</taxon>
        <taxon>Littorinidae</taxon>
        <taxon>Littorina</taxon>
    </lineage>
</organism>
<dbReference type="Proteomes" id="UP001374579">
    <property type="component" value="Unassembled WGS sequence"/>
</dbReference>
<evidence type="ECO:0000259" key="13">
    <source>
        <dbReference type="PROSITE" id="PS50011"/>
    </source>
</evidence>
<evidence type="ECO:0000256" key="4">
    <source>
        <dbReference type="ARBA" id="ARBA00022527"/>
    </source>
</evidence>
<evidence type="ECO:0000256" key="6">
    <source>
        <dbReference type="ARBA" id="ARBA00022741"/>
    </source>
</evidence>
<dbReference type="EC" id="2.7.11.1" evidence="2"/>
<protein>
    <recommendedName>
        <fullName evidence="3">3-phosphoinositide-dependent protein kinase 1</fullName>
        <ecNumber evidence="2">2.7.11.1</ecNumber>
    </recommendedName>
</protein>
<keyword evidence="15" id="KW-1185">Reference proteome</keyword>
<dbReference type="InterPro" id="IPR011009">
    <property type="entry name" value="Kinase-like_dom_sf"/>
</dbReference>
<sequence>MADMEAVPLSSSATSLEPGTGSAADLNELPARNTPSVSSVSAEESPCSVDESPRNKSEITSGEVSETVSTGSSAPQPHPLAAKKPSIKRTPNDFIFGKTIGEGSYSTVYIAKEVSTSNEFAIKVCDKKFIMKERKSEYIMREKTVLTKTNHPFIVRLYYTFQDSDRLYFVLEYARKGELLYYLTKLSSFDMNCSRFYAAEMVEALDYLQQQGVIHRDLKPENILLNDRMHIMITDFGSAKILKMDGTDKEDANAKPSSAQGHRRNSFVGTAQYVSPEVLNSKKAYYSSDLWALGCIIFQFLSGETPFRGGHEYQIFQKVCRLDYEIPEGFNSTAADLVQKLLVLDPTQRLGCKEMGGMNTLRQHTFFEGIVWEGLEKQNPPELVPYLPATERNPEFWSNQDKTGFDDRRLAEIIISSPDKTTDNDASKEPDPQQLLQDQQLLRDEQVLRDEQLLREERLRQDEHKKKLQAQAANNEYHSLVQGNLILKQGKVLKRKGLFARKRMLLLTEGPHLYYVDYTVKEKILKGQIPWSRELRPEAKNFKVFFVHTPNRTYYLESRDSDGLEWEKKIIEVWQRYYGNKE</sequence>
<feature type="compositionally biased region" description="Low complexity" evidence="12">
    <location>
        <begin position="35"/>
        <end position="49"/>
    </location>
</feature>
<evidence type="ECO:0000313" key="15">
    <source>
        <dbReference type="Proteomes" id="UP001374579"/>
    </source>
</evidence>
<dbReference type="PROSITE" id="PS50011">
    <property type="entry name" value="PROTEIN_KINASE_DOM"/>
    <property type="match status" value="1"/>
</dbReference>
<feature type="region of interest" description="Disordered" evidence="12">
    <location>
        <begin position="1"/>
        <end position="86"/>
    </location>
</feature>
<evidence type="ECO:0000256" key="7">
    <source>
        <dbReference type="ARBA" id="ARBA00022777"/>
    </source>
</evidence>
<keyword evidence="5" id="KW-0808">Transferase</keyword>
<comment type="caution">
    <text evidence="14">The sequence shown here is derived from an EMBL/GenBank/DDBJ whole genome shotgun (WGS) entry which is preliminary data.</text>
</comment>
<dbReference type="Pfam" id="PF00069">
    <property type="entry name" value="Pkinase"/>
    <property type="match status" value="1"/>
</dbReference>
<dbReference type="InterPro" id="IPR000719">
    <property type="entry name" value="Prot_kinase_dom"/>
</dbReference>
<dbReference type="InterPro" id="IPR033931">
    <property type="entry name" value="PDK1-typ_PH"/>
</dbReference>
<keyword evidence="8 11" id="KW-0067">ATP-binding</keyword>
<dbReference type="GO" id="GO:0035556">
    <property type="term" value="P:intracellular signal transduction"/>
    <property type="evidence" value="ECO:0007669"/>
    <property type="project" value="TreeGrafter"/>
</dbReference>
<dbReference type="InterPro" id="IPR017441">
    <property type="entry name" value="Protein_kinase_ATP_BS"/>
</dbReference>
<dbReference type="Gene3D" id="2.30.29.30">
    <property type="entry name" value="Pleckstrin-homology domain (PH domain)/Phosphotyrosine-binding domain (PTB)"/>
    <property type="match status" value="1"/>
</dbReference>
<accession>A0AAN9BW65</accession>